<dbReference type="FunFam" id="2.130.10.30:FF:000003">
    <property type="entry name" value="E3 ubiquitin-protein ligase HERC2 isoform X1"/>
    <property type="match status" value="1"/>
</dbReference>
<dbReference type="PROSITE" id="PS50237">
    <property type="entry name" value="HECT"/>
    <property type="match status" value="1"/>
</dbReference>
<comment type="subcellular location">
    <subcellularLocation>
        <location evidence="2">Cytoplasm</location>
        <location evidence="2">Cytoskeleton</location>
        <location evidence="2">Microtubule organizing center</location>
        <location evidence="2">Centrosome</location>
        <location evidence="2">Centriole</location>
    </subcellularLocation>
</comment>
<evidence type="ECO:0000259" key="26">
    <source>
        <dbReference type="PROSITE" id="PS51416"/>
    </source>
</evidence>
<feature type="domain" description="HECT" evidence="23">
    <location>
        <begin position="4888"/>
        <end position="5213"/>
    </location>
</feature>
<dbReference type="InterPro" id="IPR000433">
    <property type="entry name" value="Znf_ZZ"/>
</dbReference>
<dbReference type="InterPro" id="IPR014722">
    <property type="entry name" value="Rib_uL2_dom2"/>
</dbReference>
<dbReference type="PRINTS" id="PR00633">
    <property type="entry name" value="RCCNDNSATION"/>
</dbReference>
<feature type="region of interest" description="Disordered" evidence="20">
    <location>
        <begin position="3666"/>
        <end position="3713"/>
    </location>
</feature>
<feature type="repeat" description="RCC1" evidence="18">
    <location>
        <begin position="700"/>
        <end position="751"/>
    </location>
</feature>
<dbReference type="SUPFAM" id="SSF63748">
    <property type="entry name" value="Tudor/PWWP/MBT"/>
    <property type="match status" value="1"/>
</dbReference>
<feature type="compositionally biased region" description="Polar residues" evidence="20">
    <location>
        <begin position="1722"/>
        <end position="1731"/>
    </location>
</feature>
<dbReference type="Proteomes" id="UP000198287">
    <property type="component" value="Unassembled WGS sequence"/>
</dbReference>
<evidence type="ECO:0000256" key="9">
    <source>
        <dbReference type="ARBA" id="ARBA00022737"/>
    </source>
</evidence>
<dbReference type="Pfam" id="PF03256">
    <property type="entry name" value="ANAPC10"/>
    <property type="match status" value="1"/>
</dbReference>
<keyword evidence="9" id="KW-0677">Repeat</keyword>
<feature type="domain" description="MIB/HERC2" evidence="26">
    <location>
        <begin position="2058"/>
        <end position="2131"/>
    </location>
</feature>
<dbReference type="SUPFAM" id="SSF159034">
    <property type="entry name" value="Mib/herc2 domain-like"/>
    <property type="match status" value="1"/>
</dbReference>
<evidence type="ECO:0000259" key="22">
    <source>
        <dbReference type="PROSITE" id="PS50135"/>
    </source>
</evidence>
<evidence type="ECO:0000256" key="3">
    <source>
        <dbReference type="ARBA" id="ARBA00004906"/>
    </source>
</evidence>
<keyword evidence="6" id="KW-0597">Phosphoprotein</keyword>
<dbReference type="Pfam" id="PF00569">
    <property type="entry name" value="ZZ"/>
    <property type="match status" value="1"/>
</dbReference>
<keyword evidence="7" id="KW-0808">Transferase</keyword>
<feature type="region of interest" description="Disordered" evidence="20">
    <location>
        <begin position="5254"/>
        <end position="5280"/>
    </location>
</feature>
<proteinExistence type="predicted"/>
<dbReference type="PROSITE" id="PS50030">
    <property type="entry name" value="UBA"/>
    <property type="match status" value="1"/>
</dbReference>
<evidence type="ECO:0000256" key="4">
    <source>
        <dbReference type="ARBA" id="ARBA00012485"/>
    </source>
</evidence>
<dbReference type="CDD" id="cd00078">
    <property type="entry name" value="HECTc"/>
    <property type="match status" value="1"/>
</dbReference>
<keyword evidence="10 17" id="KW-0863">Zinc-finger</keyword>
<dbReference type="Gene3D" id="3.30.2410.10">
    <property type="entry name" value="Hect, E3 ligase catalytic domain"/>
    <property type="match status" value="1"/>
</dbReference>
<evidence type="ECO:0000256" key="11">
    <source>
        <dbReference type="ARBA" id="ARBA00022786"/>
    </source>
</evidence>
<feature type="compositionally biased region" description="Basic and acidic residues" evidence="20">
    <location>
        <begin position="1732"/>
        <end position="1751"/>
    </location>
</feature>
<dbReference type="SUPFAM" id="SSF55856">
    <property type="entry name" value="Cytochrome b5-like heme/steroid binding domain"/>
    <property type="match status" value="1"/>
</dbReference>
<dbReference type="FunFam" id="2.30.30.40:FF:000074">
    <property type="entry name" value="E3 ubiquitin-protein ligase HERC2 isoform X1"/>
    <property type="match status" value="1"/>
</dbReference>
<feature type="compositionally biased region" description="Low complexity" evidence="20">
    <location>
        <begin position="2766"/>
        <end position="2779"/>
    </location>
</feature>
<feature type="repeat" description="RCC1" evidence="18">
    <location>
        <begin position="3315"/>
        <end position="3368"/>
    </location>
</feature>
<feature type="repeat" description="RCC1" evidence="18">
    <location>
        <begin position="752"/>
        <end position="803"/>
    </location>
</feature>
<dbReference type="InterPro" id="IPR035983">
    <property type="entry name" value="Hect_E3_ubiquitin_ligase"/>
</dbReference>
<dbReference type="Gene3D" id="3.30.60.90">
    <property type="match status" value="1"/>
</dbReference>
<dbReference type="SMART" id="SM00706">
    <property type="entry name" value="TECPR"/>
    <property type="match status" value="3"/>
</dbReference>
<dbReference type="GO" id="GO:0016567">
    <property type="term" value="P:protein ubiquitination"/>
    <property type="evidence" value="ECO:0007669"/>
    <property type="project" value="UniProtKB-UniPathway"/>
</dbReference>
<dbReference type="GO" id="GO:0061630">
    <property type="term" value="F:ubiquitin protein ligase activity"/>
    <property type="evidence" value="ECO:0007669"/>
    <property type="project" value="UniProtKB-EC"/>
</dbReference>
<reference evidence="27 28" key="1">
    <citation type="submission" date="2015-12" db="EMBL/GenBank/DDBJ databases">
        <title>The genome of Folsomia candida.</title>
        <authorList>
            <person name="Faddeeva A."/>
            <person name="Derks M.F."/>
            <person name="Anvar Y."/>
            <person name="Smit S."/>
            <person name="Van Straalen N."/>
            <person name="Roelofs D."/>
        </authorList>
    </citation>
    <scope>NUCLEOTIDE SEQUENCE [LARGE SCALE GENOMIC DNA]</scope>
    <source>
        <strain evidence="27 28">VU population</strain>
        <tissue evidence="27">Whole body</tissue>
    </source>
</reference>
<dbReference type="SUPFAM" id="SSF50985">
    <property type="entry name" value="RCC1/BLIP-II"/>
    <property type="match status" value="3"/>
</dbReference>
<dbReference type="InterPro" id="IPR015940">
    <property type="entry name" value="UBA"/>
</dbReference>
<dbReference type="SUPFAM" id="SSF49785">
    <property type="entry name" value="Galactose-binding domain-like"/>
    <property type="match status" value="1"/>
</dbReference>
<evidence type="ECO:0000256" key="7">
    <source>
        <dbReference type="ARBA" id="ARBA00022679"/>
    </source>
</evidence>
<feature type="repeat" description="RCC1" evidence="18">
    <location>
        <begin position="3369"/>
        <end position="3420"/>
    </location>
</feature>
<feature type="repeat" description="RCC1" evidence="18">
    <location>
        <begin position="4532"/>
        <end position="4583"/>
    </location>
</feature>
<dbReference type="Pfam" id="PF25390">
    <property type="entry name" value="WD40_RLD"/>
    <property type="match status" value="3"/>
</dbReference>
<dbReference type="Pfam" id="PF11515">
    <property type="entry name" value="Cul7"/>
    <property type="match status" value="1"/>
</dbReference>
<evidence type="ECO:0000256" key="19">
    <source>
        <dbReference type="SAM" id="Coils"/>
    </source>
</evidence>
<evidence type="ECO:0000256" key="18">
    <source>
        <dbReference type="PROSITE-ProRule" id="PRU00235"/>
    </source>
</evidence>
<feature type="region of interest" description="Disordered" evidence="20">
    <location>
        <begin position="1952"/>
        <end position="1976"/>
    </location>
</feature>
<dbReference type="Gene3D" id="3.30.2160.10">
    <property type="entry name" value="Hect, E3 ligase catalytic domain"/>
    <property type="match status" value="1"/>
</dbReference>
<feature type="coiled-coil region" evidence="19">
    <location>
        <begin position="1855"/>
        <end position="1882"/>
    </location>
</feature>
<dbReference type="EC" id="2.3.2.26" evidence="4"/>
<dbReference type="InterPro" id="IPR008979">
    <property type="entry name" value="Galactose-bd-like_sf"/>
</dbReference>
<evidence type="ECO:0000256" key="1">
    <source>
        <dbReference type="ARBA" id="ARBA00000885"/>
    </source>
</evidence>
<dbReference type="STRING" id="158441.A0A226ERZ3"/>
<dbReference type="SUPFAM" id="SSF57850">
    <property type="entry name" value="RING/U-box"/>
    <property type="match status" value="1"/>
</dbReference>
<accession>A0A226ERZ3</accession>
<dbReference type="PROSITE" id="PS50135">
    <property type="entry name" value="ZF_ZZ_2"/>
    <property type="match status" value="1"/>
</dbReference>
<feature type="repeat" description="RCC1" evidence="18">
    <location>
        <begin position="4586"/>
        <end position="4637"/>
    </location>
</feature>
<evidence type="ECO:0000256" key="8">
    <source>
        <dbReference type="ARBA" id="ARBA00022723"/>
    </source>
</evidence>
<keyword evidence="19" id="KW-0175">Coiled coil</keyword>
<dbReference type="InterPro" id="IPR000569">
    <property type="entry name" value="HECT_dom"/>
</dbReference>
<feature type="repeat" description="RCC1" evidence="18">
    <location>
        <begin position="4638"/>
        <end position="4689"/>
    </location>
</feature>
<feature type="repeat" description="RCC1" evidence="18">
    <location>
        <begin position="4480"/>
        <end position="4531"/>
    </location>
</feature>
<dbReference type="UniPathway" id="UPA00143"/>
<dbReference type="Gene3D" id="2.30.30.30">
    <property type="match status" value="1"/>
</dbReference>
<dbReference type="GO" id="GO:0005814">
    <property type="term" value="C:centriole"/>
    <property type="evidence" value="ECO:0007669"/>
    <property type="project" value="UniProtKB-SubCell"/>
</dbReference>
<feature type="repeat" description="RCC1" evidence="18">
    <location>
        <begin position="3263"/>
        <end position="3314"/>
    </location>
</feature>
<dbReference type="GO" id="GO:0008270">
    <property type="term" value="F:zinc ion binding"/>
    <property type="evidence" value="ECO:0007669"/>
    <property type="project" value="UniProtKB-KW"/>
</dbReference>
<dbReference type="InterPro" id="IPR009091">
    <property type="entry name" value="RCC1/BLIP-II"/>
</dbReference>
<dbReference type="InterPro" id="IPR043145">
    <property type="entry name" value="Znf_ZZ_sf"/>
</dbReference>
<feature type="compositionally biased region" description="Polar residues" evidence="20">
    <location>
        <begin position="1673"/>
        <end position="1683"/>
    </location>
</feature>
<dbReference type="PANTHER" id="PTHR22872:SF2">
    <property type="entry name" value="INHIBITOR OF BRUTON TYROSINE KINASE"/>
    <property type="match status" value="1"/>
</dbReference>
<evidence type="ECO:0000256" key="2">
    <source>
        <dbReference type="ARBA" id="ARBA00004114"/>
    </source>
</evidence>
<keyword evidence="8" id="KW-0479">Metal-binding</keyword>
<feature type="compositionally biased region" description="Basic and acidic residues" evidence="20">
    <location>
        <begin position="1965"/>
        <end position="1976"/>
    </location>
</feature>
<dbReference type="InterPro" id="IPR004939">
    <property type="entry name" value="APC_su10/DOC_dom"/>
</dbReference>
<protein>
    <recommendedName>
        <fullName evidence="4">HECT-type E3 ubiquitin transferase</fullName>
        <ecNumber evidence="4">2.3.2.26</ecNumber>
    </recommendedName>
    <alternativeName>
        <fullName evidence="14">HECT domain and RCC1-like domain-containing protein 2</fullName>
    </alternativeName>
    <alternativeName>
        <fullName evidence="15">HECT-type E3 ubiquitin transferase HERC2</fullName>
    </alternativeName>
</protein>
<dbReference type="InterPro" id="IPR021097">
    <property type="entry name" value="CPH_domain"/>
</dbReference>
<feature type="repeat" description="RCC1" evidence="18">
    <location>
        <begin position="542"/>
        <end position="593"/>
    </location>
</feature>
<feature type="region of interest" description="Disordered" evidence="20">
    <location>
        <begin position="1066"/>
        <end position="1101"/>
    </location>
</feature>
<dbReference type="FunFam" id="2.130.10.30:FF:000004">
    <property type="entry name" value="E3 ubiquitin-protein ligase HERC2 isoform X2"/>
    <property type="match status" value="1"/>
</dbReference>
<feature type="region of interest" description="Disordered" evidence="20">
    <location>
        <begin position="2654"/>
        <end position="2684"/>
    </location>
</feature>
<dbReference type="SUPFAM" id="SSF56204">
    <property type="entry name" value="Hect, E3 ligase catalytic domain"/>
    <property type="match status" value="1"/>
</dbReference>
<dbReference type="Gene3D" id="2.30.30.40">
    <property type="entry name" value="SH3 Domains"/>
    <property type="match status" value="1"/>
</dbReference>
<feature type="repeat" description="RCC1" evidence="18">
    <location>
        <begin position="3421"/>
        <end position="3472"/>
    </location>
</feature>
<dbReference type="SMART" id="SM01337">
    <property type="entry name" value="APC10"/>
    <property type="match status" value="1"/>
</dbReference>
<feature type="repeat" description="RCC1" evidence="18">
    <location>
        <begin position="4374"/>
        <end position="4425"/>
    </location>
</feature>
<feature type="region of interest" description="Disordered" evidence="20">
    <location>
        <begin position="979"/>
        <end position="1001"/>
    </location>
</feature>
<gene>
    <name evidence="27" type="ORF">Fcan01_06343</name>
</gene>
<dbReference type="InterPro" id="IPR058923">
    <property type="entry name" value="RCC1-like_dom"/>
</dbReference>
<feature type="compositionally biased region" description="Low complexity" evidence="20">
    <location>
        <begin position="1067"/>
        <end position="1097"/>
    </location>
</feature>
<evidence type="ECO:0000256" key="5">
    <source>
        <dbReference type="ARBA" id="ARBA00022490"/>
    </source>
</evidence>
<feature type="domain" description="Cytochrome b5 heme-binding" evidence="24">
    <location>
        <begin position="1307"/>
        <end position="1385"/>
    </location>
</feature>
<evidence type="ECO:0000256" key="15">
    <source>
        <dbReference type="ARBA" id="ARBA00081609"/>
    </source>
</evidence>
<feature type="repeat" description="RCC1" evidence="18">
    <location>
        <begin position="3475"/>
        <end position="3526"/>
    </location>
</feature>
<keyword evidence="28" id="KW-1185">Reference proteome</keyword>
<evidence type="ECO:0000256" key="14">
    <source>
        <dbReference type="ARBA" id="ARBA00080834"/>
    </source>
</evidence>
<dbReference type="FunFam" id="2.130.10.30:FF:000006">
    <property type="entry name" value="E3 ubiquitin-protein ligase HERC2 isoform X1"/>
    <property type="match status" value="1"/>
</dbReference>
<dbReference type="Pfam" id="PF00173">
    <property type="entry name" value="Cyt-b5"/>
    <property type="match status" value="1"/>
</dbReference>
<keyword evidence="13" id="KW-0206">Cytoskeleton</keyword>
<feature type="repeat" description="RCC1" evidence="18">
    <location>
        <begin position="4690"/>
        <end position="4741"/>
    </location>
</feature>
<comment type="catalytic activity">
    <reaction evidence="1">
        <text>S-ubiquitinyl-[E2 ubiquitin-conjugating enzyme]-L-cysteine + [acceptor protein]-L-lysine = [E2 ubiquitin-conjugating enzyme]-L-cysteine + N(6)-ubiquitinyl-[acceptor protein]-L-lysine.</text>
        <dbReference type="EC" id="2.3.2.26"/>
    </reaction>
</comment>
<dbReference type="SMART" id="SM00291">
    <property type="entry name" value="ZnF_ZZ"/>
    <property type="match status" value="1"/>
</dbReference>
<feature type="repeat" description="RCC1" evidence="18">
    <location>
        <begin position="594"/>
        <end position="645"/>
    </location>
</feature>
<evidence type="ECO:0000259" key="24">
    <source>
        <dbReference type="PROSITE" id="PS50255"/>
    </source>
</evidence>
<feature type="repeat" description="RCC1" evidence="18">
    <location>
        <begin position="4426"/>
        <end position="4479"/>
    </location>
</feature>
<feature type="repeat" description="RCC1" evidence="18">
    <location>
        <begin position="648"/>
        <end position="699"/>
    </location>
</feature>
<sequence>MDVVLRIQRRLDTKWVKTDLQKLLDPDGLAYLWNEMVKDGEITGSFSDGLLNTAGITARKGENGHYYCGMRVLTCPCCDGICGPQTGCNCGPCQKLDKEEETRRFSSANPVIISSMLHQSWTWGKKPSSIELKDCLEALVNEQKFGGLDHASNSLFTKSLWIRLLICYRFYAALANQDCPPLKLTKTKTNSNLVLKDCKKQQRTQSQPEDATRGLALVGCRAALNLGFAVLRRSWRNGEDADLCTGILRETLDALRVLPVASVFDETSISPIWLEAVEKSEKFLQSIASGDIGDQPSNSVQIPLSDQHLALGIILELAIQRGSLSKLLEGVLLLLQIWQTRVRGPSSNNKLSKKAVAPLVPFIRRLEDILPAKSKLSSEKDCQDESMCLPEMLTVTESFLHYNRVPQDENALIDLKKSAVIIMSHLDRLASPYNPTPIFCKSPFRGHWQEVFTMGCLGWGSMHNLGIMGPQQCDILSELGVKQIACSERSLLILTHQGKVYSMYYTSEAQCPQLVEGFGEKEIIKVATYPDGKHYLALSSEGEVYSWGCGEGGRLGHGDTTSKDEPTIVSVLLGETIVNIACGSTYSAAVSQAGELFTWGRGTYGRLGHGSSEDIYIPELVVGLKWQKVVDVACGSGDAQTLAVTSTGRVYSWGDGDYGKLGRGGSESCKVPKLVDKLEDVFVERVYCGAQFSVVLTRDGEVYSWGKGEHFRLGHGGVDHFRYPKKVEGLANKKVKNLAVGSMHVLAYTQDREIYGWGRNEQGQLGDLAGTYIVEPTCLTSLRGRQIGGMACGPSQGFIWSTNNSWTIEPQIQFVVDPTEHTLQHLNSILDKVWSDIDGEGCLPPSRDKECIAVSTLNLLKLQIFSLLSHNFDIQSLGVAPGQKLLLDLKQKIVTLASHSGVQSSIQAAAQSVLQMGWSLLLPTADERARALSALLPTESSSVPSGRKFMADLLVFSLTADGGLENALETAINMEMSSQEKTANNFKNSRQMKNSDFVDRNSSIGSELISEQARLEMQTKRTAEEKKLENEKSLKDQQQPQQQPIALLNLVKKLLRTSTSMTIAQLNNSNSSGAPSSENSPPVNSLNSSNSNCPPFSTTSKPVEHITQKYATITERSPSLSLLLRFQRLLISRIVSIQTQLKNGELIEETYLRGAESLLGKYICFLVDHLKETLTHASIIIDESHDSFARSAMLVSKDVLGILLPELLTSLLILSIGVDAFPVVNQVIFGDPSFDGQFNNSMKPASLGEAFLRRSGFYEPFSELLDSLNQFNKLAPAWEKEDNESLGWPGIIAPTQSSDAQISHEDLRLITKEDIENHNKDGGLWGIIHGKVYDLKAFETSTAYKTDLAQAVTEGETDVSKAFENFKNSSVAKQLIPCFHVGTYFPRNSNSVNLLDPSTLSSPLMDVQRDLSLLLGLYCNALVNSLPVEACELESKEVLNMKIFSGGLEGVHSKSPFVLENYPSKSAETPDVDFLRNRDSLSLINSHEDESNKEDLGRKDTIFERDWDCWDAKSNEFIRHLVRNNFNEISVRTFVGMLERHAKQSHLLVHKDFSFDHPVEEAGRLFLAASLKHMNLAYPIHCFIEREMEGKGPEPFPGFLIDMLYQINQTKWNLVRSKQEQNKSYQEICNPIIARCRFLLQEKATKKVIRDIRLAKSASKNATQRSSRPEDIFNSTIQSKNTHSPCPVSSSVISSPNRILMDNSIALEGPIVEITCASSDENLEQRTLPSSHSEKKTELRESQDTNKAEMDSCHGISLASSECIEGSVCEAYNESTEGMPTAKVMLPFDTIQIEQLNVPDIAKKSSEYKSAKRIGKSRKRFLVPDTTDFKPRFSNIMAFVTGMGSCKHLDVDTIRKAMKLQNERAELRLKGFEKIVELVEKENLIPSSKYMLINGWQGIVHCGLERRTFIPRTDDDIGQSSPFIKAKVFLAHSNLLKWAMVELRRVTLESQSQSQNSKSLNRGARSKENMNNRDRMGFGTLSSARFILGLIGILSTILHGSEVSFLISSGLLSVIQTLLACIGPDLNPLTPEKAKCPSLSVAFEEMVYKVKPPPPPLTGPEMALLMKVGTTVVRGIDWKWGDQDGNPPVEGKVLTELGEDGWVRVQWENGTTNSYRMGKEGKYDLKLADPPAAPDTESDSESLDEDGIYEVSSHGKHPTSLIRNSCMQLMRIVSICVGLHSDQMQKSAIRSFVALLREILMVGCTLKDEDRHTEKQFLSKEQHEEWAHLGFVRAIAATSRICDEFASKSWRETCLDLIEKADQNELELSKQVLLLRILASVLPGTTSRVVDRNSCTLLLARLLKIVGSRVLMTVKDLSIENDGYLEKYVPHLMKLTIPMTAPHSSTVAEECIALLRSMHNQNWNGPINGLLLENICNLLQISFRKYVEMLLTNQSSMMIEEPDFIGRDLLIVASLAVIGGFDARMRIGGLVSIKEDNDNNFHTSDQAGILCKISAAGKIYVQDDFGTIKKFPITSLSPMDEISFNPFFLPDTDATTEMWVELMSMSVFKIDAKSWNFSAHNSVNSDINVPLLRLQLQLLLVLKATRVLFKNQVELRKVLKQAYVGFANVSTAQFLGDDEPSSSESESAEVDLVVEKVLARATQPSPIKAIFSRNELEEAAVALFQHLATSYRKKSGTQQTNNDYLMPTFVANDAEPSRRSSVTQPHQPADVEDDQLVKTPNSDNLASPSHSFVCLKLSKVSEKETMGNVYLPPPSSSVVKQLMEMGFARKVVEDSIKILSTDTVTPSPETLVAWMLEHQVGRTECSNSPIDDSSQIQSSGEVQFSDSDSLSEEFEDIDASDHDCCIQTEIYRKLAEFHDSDEYSAYVKEHISIGMTVRLIQPCNGVSAGDIGKVAQIDRNGPHVNVLVDWQQRAAKVTANCTDLELIGFPLPVAQPVPANMQDTCAPGMGTMLRVGDRVRLIPRLQSESYTRKKHLPTNSSEGSNQADETGIVTHIKEHNAVIDFPQRQGFVVPITDIVLVPGVHPGITCDGCDSRPITGPRFKCKMCTNFDYCQLCFFHGTKSHPHTFIRINEPGVASIFAGKPGKHRDGSTTTGGSEGIAVCIPGVLDDWSKCVRNISVSSLETWAQRLVDGNPLTFWQSCGTQGKHWILLEMHSNVLIQNLKMMVNPDDGSYMPSKLAINVGNSTRSMKQLAYINVGPNATTVVLLAELKEYYRFLEINILQCRNGGIDCRVHGLTIAGRLRTDCDALFSAFWFLASDGEDIDDIDDGEQCVNTSTAPHGRRLSGIETSGSSQLRRDNPVKVFVWGLNDKDQLGGLRGSKVKIPIYSDMISALKPVHIAGGSKSLFIVSHDGKVFACGEGANGRLGLGHSNNVSIPQQLTTLAPYVVKKVAVHSGGKHSMALTVDGKVFSWGEGDDGKLGHGNKVTYDKPKLIEALKSKRIRDIACGSSHSAAITSGGELFTWGLGEYGRLGHGDTITLLKPKMIRALEGHRVVQVACGSRDAQTLALTETGQVYSWGDGDFGKLGRGGSDGCSVPHNIERLNALGVSQIECGAQFSLALTKFGQVWTWGKGDYFRLGHNVEQHVRKPTLVEALRGKKISHVAVGALHCLAVTETGQVYAWGDNDHGQQGNGTTVVNRKPTLVQGLETSRIVKVACGSSHSIAWSGSESSVSRTNEAVLFPVPKDPLGNYSLGFRNITEDEFRPEHDFSGASGGGGGGGGGDEPVQQSSAAITSSVHSAAASPTGVTPTLNACECVPKKQHDRNTCPLRRPTRPSLSKIVLSLQTLGSQHQALQHILNALQIINAREAIVAALQSGTTSSTSVDQEIHPHLFRGTNKDLDSNLESAMSSPSLSSLFNSVNGSATKDDYAEGGGEAPADGTLDLFNDGLSPEVDWNGMPSSTSAAGTSAAGSFSSRISQLSEGSEISVIAAMASETNFLDPNCLEQRRASSNDFEGLFSQEEACVLVDLLKLGVANRAGPNAKDAIASILLALSKTQPSVSEMLLELCVTELEDVAADLDNTRTMPLPVLQESSHPYNDNSFLMGKVKIPGAEALRIEFDHQCSTERRHDLLKIMDGSGRVVAVRSGRDLADWASIRVIGDELMWRFSSDSSINGWGWRFTVFPIMPSFGLNDLLSDRTILSRPSMNVVMCLLEQNLDIEPNDKGMYLAIRLVAALSACAQVSSLGAGERMWALQKLRKLLTTLPKLMETPFQSLLRSKGADDPHLKSITRLPSSGGESNAASGNNSVASLSFSAGNAALDVASSISSSSFFISRGLRGLPDLLLKQFDYEEPVVRAGKHLMFSPFFKVLAALACDLNVDSMPVVVESYRWSWFKKYCLAARVTSSLLNRQELPPAFIVEVSKKLAEMVPDDEQITDEYFSPSLFKQEHDEQLLQWLHRHPETWTLSWGGTGAIYGWGHNHRGQLGGVEGAKVKVPNPCQSLSALRPVQIVGGEQTLFMVTADGKVFATGYGAGGRLGIGGIESVSTPRLLESIQHVFIKKVAVNSGGKHCLALSTDGDVYSWGEGDDGKLGHGNKSNCDRPRVVEALRGKDIVDISCGGAHSAALTARGELFTWGKGRYGRLGHGDGEDQLRPKLVDALKGCKVVDVACGSGDAQTVCITDDDCVWSWGDGDYGKLGRGGSDGCKVPMKIDSLSGQGVLKVECGSQFSIALTRGGCVYTWGKGDYHRLGHGTDEHVRRPKKVAALQGKKVVAIATGSLHCVACTEPGEVYTWGDNDEGQLGDGTTNAIQRPRLVMALQNKKINRVTCGSAHTLAWSTSKPSTASRLPHEVPMEYDLLKDISMNTLRNRLVLLHHFSDIFCPSVTMFLLGHESASEGLISFDTNKLRGLLVSTAKEAAFRKVIHGTMVRDQQCGPVIELNRIQVKKSRGKGGFAGPDGIKSVFGQLLSKVHLLTQESLFLPHRVWKVKFVGESVDDCGGGYSESIAEICDELMNGSLPLLIPTPNGRDEAGTSRDCFLLNSAAKSPLHIKMFRFLGMLMGIAIRTGSPLSLNLAEPVWKQLAGMTLSTMDIGEVDRDYLPGLLYIRDYEGDDQPLAFLDYPFSTQSAAGHEINLSPHYKKITMENRGEFFRLAVNYRLHEFDDAVAAVREGMSRVVPVPLLSLFTGYELETMVCGSPEIPLGLLKSVATYKGIEPTAPLIRWFWEVMEEFSNQERSLFLRFVWGRTRLPRTIADFRGRDFVIQVMDSMRSTFLPESYTCFFLLKMPRYSCKYVLRDKIKYAIHFCKSIDTDEYARVNIPGNEMPMDNTAIETTDETDDGLTDEEEMYYPFLVRSQRSPGNPGRSSNPRLPSLEDTDSP</sequence>
<dbReference type="Gene3D" id="2.130.10.30">
    <property type="entry name" value="Regulator of chromosome condensation 1/beta-lactamase-inhibitor protein II"/>
    <property type="match status" value="3"/>
</dbReference>
<evidence type="ECO:0000256" key="6">
    <source>
        <dbReference type="ARBA" id="ARBA00022553"/>
    </source>
</evidence>
<keyword evidence="5" id="KW-0963">Cytoplasm</keyword>
<dbReference type="Gene3D" id="3.10.120.10">
    <property type="entry name" value="Cytochrome b5-like heme/steroid binding domain"/>
    <property type="match status" value="1"/>
</dbReference>
<feature type="region of interest" description="Disordered" evidence="20">
    <location>
        <begin position="1722"/>
        <end position="1751"/>
    </location>
</feature>
<dbReference type="FunFam" id="3.30.2410.10:FF:000006">
    <property type="entry name" value="probable E3 ubiquitin-protein ligase HERC1 isoform X2"/>
    <property type="match status" value="1"/>
</dbReference>
<feature type="active site" description="Glycyl thioester intermediate" evidence="16">
    <location>
        <position position="5181"/>
    </location>
</feature>
<evidence type="ECO:0000259" key="25">
    <source>
        <dbReference type="PROSITE" id="PS51284"/>
    </source>
</evidence>
<dbReference type="PROSITE" id="PS50012">
    <property type="entry name" value="RCC1_3"/>
    <property type="match status" value="19"/>
</dbReference>
<dbReference type="InterPro" id="IPR036400">
    <property type="entry name" value="Cyt_B5-like_heme/steroid_sf"/>
</dbReference>
<evidence type="ECO:0000256" key="16">
    <source>
        <dbReference type="PROSITE-ProRule" id="PRU00104"/>
    </source>
</evidence>
<dbReference type="PANTHER" id="PTHR22872">
    <property type="entry name" value="BTK-BINDING PROTEIN-RELATED"/>
    <property type="match status" value="1"/>
</dbReference>
<dbReference type="Pfam" id="PF00632">
    <property type="entry name" value="HECT"/>
    <property type="match status" value="1"/>
</dbReference>
<dbReference type="OMA" id="WRNHGST"/>
<dbReference type="GO" id="GO:0009966">
    <property type="term" value="P:regulation of signal transduction"/>
    <property type="evidence" value="ECO:0007669"/>
    <property type="project" value="UniProtKB-ARBA"/>
</dbReference>
<evidence type="ECO:0000259" key="21">
    <source>
        <dbReference type="PROSITE" id="PS50030"/>
    </source>
</evidence>
<organism evidence="27 28">
    <name type="scientific">Folsomia candida</name>
    <name type="common">Springtail</name>
    <dbReference type="NCBI Taxonomy" id="158441"/>
    <lineage>
        <taxon>Eukaryota</taxon>
        <taxon>Metazoa</taxon>
        <taxon>Ecdysozoa</taxon>
        <taxon>Arthropoda</taxon>
        <taxon>Hexapoda</taxon>
        <taxon>Collembola</taxon>
        <taxon>Entomobryomorpha</taxon>
        <taxon>Isotomoidea</taxon>
        <taxon>Isotomidae</taxon>
        <taxon>Proisotominae</taxon>
        <taxon>Folsomia</taxon>
    </lineage>
</organism>
<dbReference type="InterPro" id="IPR006624">
    <property type="entry name" value="Beta-propeller_rpt_TECPR"/>
</dbReference>
<dbReference type="PROSITE" id="PS50255">
    <property type="entry name" value="CYTOCHROME_B5_2"/>
    <property type="match status" value="1"/>
</dbReference>
<dbReference type="Gene3D" id="3.90.1750.10">
    <property type="entry name" value="Hect, E3 ligase catalytic domains"/>
    <property type="match status" value="1"/>
</dbReference>
<evidence type="ECO:0000256" key="20">
    <source>
        <dbReference type="SAM" id="MobiDB-lite"/>
    </source>
</evidence>
<feature type="compositionally biased region" description="Polar residues" evidence="20">
    <location>
        <begin position="5256"/>
        <end position="5270"/>
    </location>
</feature>
<evidence type="ECO:0000313" key="27">
    <source>
        <dbReference type="EMBL" id="OXA60020.1"/>
    </source>
</evidence>
<dbReference type="SMART" id="SM00119">
    <property type="entry name" value="HECTc"/>
    <property type="match status" value="1"/>
</dbReference>
<keyword evidence="11 16" id="KW-0833">Ubl conjugation pathway</keyword>
<dbReference type="InterPro" id="IPR000408">
    <property type="entry name" value="Reg_chr_condens"/>
</dbReference>
<dbReference type="InterPro" id="IPR037252">
    <property type="entry name" value="Mib_Herc2_sf"/>
</dbReference>
<evidence type="ECO:0000256" key="12">
    <source>
        <dbReference type="ARBA" id="ARBA00022833"/>
    </source>
</evidence>
<keyword evidence="12" id="KW-0862">Zinc</keyword>
<feature type="region of interest" description="Disordered" evidence="20">
    <location>
        <begin position="1658"/>
        <end position="1690"/>
    </location>
</feature>
<dbReference type="PROSITE" id="PS51284">
    <property type="entry name" value="DOC"/>
    <property type="match status" value="1"/>
</dbReference>
<dbReference type="OrthoDB" id="239701at2759"/>
<dbReference type="InterPro" id="IPR051625">
    <property type="entry name" value="Signaling_Regulatory_Domain"/>
</dbReference>
<feature type="domain" description="DOC" evidence="25">
    <location>
        <begin position="3049"/>
        <end position="3227"/>
    </location>
</feature>
<dbReference type="EMBL" id="LNIX01000002">
    <property type="protein sequence ID" value="OXA60020.1"/>
    <property type="molecule type" value="Genomic_DNA"/>
</dbReference>
<feature type="repeat" description="RCC1" evidence="18">
    <location>
        <begin position="3579"/>
        <end position="3630"/>
    </location>
</feature>
<comment type="pathway">
    <text evidence="3">Protein modification; protein ubiquitination.</text>
</comment>
<dbReference type="Pfam" id="PF06701">
    <property type="entry name" value="MIB_HERC2"/>
    <property type="match status" value="1"/>
</dbReference>
<feature type="compositionally biased region" description="Polar residues" evidence="20">
    <location>
        <begin position="3688"/>
        <end position="3700"/>
    </location>
</feature>
<evidence type="ECO:0000256" key="17">
    <source>
        <dbReference type="PROSITE-ProRule" id="PRU00228"/>
    </source>
</evidence>
<dbReference type="InterPro" id="IPR001199">
    <property type="entry name" value="Cyt_B5-like_heme/steroid-bd"/>
</dbReference>
<feature type="repeat" description="RCC1" evidence="18">
    <location>
        <begin position="3527"/>
        <end position="3578"/>
    </location>
</feature>
<feature type="compositionally biased region" description="Gly residues" evidence="20">
    <location>
        <begin position="3674"/>
        <end position="3685"/>
    </location>
</feature>
<name>A0A226ERZ3_FOLCA</name>
<evidence type="ECO:0000259" key="23">
    <source>
        <dbReference type="PROSITE" id="PS50237"/>
    </source>
</evidence>
<evidence type="ECO:0000256" key="10">
    <source>
        <dbReference type="ARBA" id="ARBA00022771"/>
    </source>
</evidence>
<feature type="domain" description="ZZ-type" evidence="22">
    <location>
        <begin position="2985"/>
        <end position="3037"/>
    </location>
</feature>
<evidence type="ECO:0000256" key="13">
    <source>
        <dbReference type="ARBA" id="ARBA00023212"/>
    </source>
</evidence>
<dbReference type="InterPro" id="IPR010606">
    <property type="entry name" value="Mib_Herc2"/>
</dbReference>
<comment type="caution">
    <text evidence="27">The sequence shown here is derived from an EMBL/GenBank/DDBJ whole genome shotgun (WGS) entry which is preliminary data.</text>
</comment>
<dbReference type="PROSITE" id="PS51416">
    <property type="entry name" value="MIB_HERC2"/>
    <property type="match status" value="1"/>
</dbReference>
<dbReference type="Gene3D" id="2.60.120.260">
    <property type="entry name" value="Galactose-binding domain-like"/>
    <property type="match status" value="1"/>
</dbReference>
<dbReference type="PROSITE" id="PS00626">
    <property type="entry name" value="RCC1_2"/>
    <property type="match status" value="1"/>
</dbReference>
<feature type="region of interest" description="Disordered" evidence="20">
    <location>
        <begin position="2764"/>
        <end position="2785"/>
    </location>
</feature>
<evidence type="ECO:0000313" key="28">
    <source>
        <dbReference type="Proteomes" id="UP000198287"/>
    </source>
</evidence>
<feature type="domain" description="UBA" evidence="21">
    <location>
        <begin position="2713"/>
        <end position="2758"/>
    </location>
</feature>